<comment type="caution">
    <text evidence="1">The sequence shown here is derived from an EMBL/GenBank/DDBJ whole genome shotgun (WGS) entry which is preliminary data.</text>
</comment>
<dbReference type="AlphaFoldDB" id="A0AAV4WC09"/>
<evidence type="ECO:0008006" key="3">
    <source>
        <dbReference type="Google" id="ProtNLM"/>
    </source>
</evidence>
<gene>
    <name evidence="1" type="ORF">CDAR_548301</name>
</gene>
<dbReference type="Proteomes" id="UP001054837">
    <property type="component" value="Unassembled WGS sequence"/>
</dbReference>
<accession>A0AAV4WC09</accession>
<keyword evidence="2" id="KW-1185">Reference proteome</keyword>
<organism evidence="1 2">
    <name type="scientific">Caerostris darwini</name>
    <dbReference type="NCBI Taxonomy" id="1538125"/>
    <lineage>
        <taxon>Eukaryota</taxon>
        <taxon>Metazoa</taxon>
        <taxon>Ecdysozoa</taxon>
        <taxon>Arthropoda</taxon>
        <taxon>Chelicerata</taxon>
        <taxon>Arachnida</taxon>
        <taxon>Araneae</taxon>
        <taxon>Araneomorphae</taxon>
        <taxon>Entelegynae</taxon>
        <taxon>Araneoidea</taxon>
        <taxon>Araneidae</taxon>
        <taxon>Caerostris</taxon>
    </lineage>
</organism>
<reference evidence="1 2" key="1">
    <citation type="submission" date="2021-06" db="EMBL/GenBank/DDBJ databases">
        <title>Caerostris darwini draft genome.</title>
        <authorList>
            <person name="Kono N."/>
            <person name="Arakawa K."/>
        </authorList>
    </citation>
    <scope>NUCLEOTIDE SEQUENCE [LARGE SCALE GENOMIC DNA]</scope>
</reference>
<proteinExistence type="predicted"/>
<protein>
    <recommendedName>
        <fullName evidence="3">Peptidase aspartic putative domain-containing protein</fullName>
    </recommendedName>
</protein>
<evidence type="ECO:0000313" key="1">
    <source>
        <dbReference type="EMBL" id="GIY80352.1"/>
    </source>
</evidence>
<dbReference type="EMBL" id="BPLQ01014501">
    <property type="protein sequence ID" value="GIY80352.1"/>
    <property type="molecule type" value="Genomic_DNA"/>
</dbReference>
<evidence type="ECO:0000313" key="2">
    <source>
        <dbReference type="Proteomes" id="UP001054837"/>
    </source>
</evidence>
<name>A0AAV4WC09_9ARAC</name>
<sequence length="198" mass="22348">MVEIENRFCHFKHHSLLHDERLRLNYAQATELAVDNRQHSRKDSSLTQTNADQQTAFNSTLTNSIRCETTVKLNQENIDLLPIAMALIKDDSDEYIKIRILLNSGSQACLLSETFTKRYSLNYVSNDLISVTGISTTTPTTTLGSKKLCLFSRHDRNIKFEIKAFVLKSLIASQPSHTITSQNLNLLNGLQLADGNCF</sequence>